<feature type="transmembrane region" description="Helical" evidence="6">
    <location>
        <begin position="6"/>
        <end position="23"/>
    </location>
</feature>
<dbReference type="FunFam" id="3.40.50.300:FF:001166">
    <property type="entry name" value="ADP-ribosylation factor D"/>
    <property type="match status" value="1"/>
</dbReference>
<dbReference type="SMART" id="SM00178">
    <property type="entry name" value="SAR"/>
    <property type="match status" value="1"/>
</dbReference>
<dbReference type="SMART" id="SM00173">
    <property type="entry name" value="RAS"/>
    <property type="match status" value="1"/>
</dbReference>
<name>A0AAD9LQG7_9STRA</name>
<evidence type="ECO:0000256" key="2">
    <source>
        <dbReference type="ARBA" id="ARBA00022741"/>
    </source>
</evidence>
<keyword evidence="6" id="KW-0472">Membrane</keyword>
<dbReference type="GO" id="GO:0034067">
    <property type="term" value="P:protein localization to Golgi apparatus"/>
    <property type="evidence" value="ECO:0007669"/>
    <property type="project" value="TreeGrafter"/>
</dbReference>
<dbReference type="GO" id="GO:0006886">
    <property type="term" value="P:intracellular protein transport"/>
    <property type="evidence" value="ECO:0007669"/>
    <property type="project" value="TreeGrafter"/>
</dbReference>
<comment type="caution">
    <text evidence="7">The sequence shown here is derived from an EMBL/GenBank/DDBJ whole genome shotgun (WGS) entry which is preliminary data.</text>
</comment>
<dbReference type="Gene3D" id="3.40.50.300">
    <property type="entry name" value="P-loop containing nucleotide triphosphate hydrolases"/>
    <property type="match status" value="1"/>
</dbReference>
<gene>
    <name evidence="7" type="ORF">P3T76_005083</name>
</gene>
<dbReference type="PROSITE" id="PS51417">
    <property type="entry name" value="ARF"/>
    <property type="match status" value="1"/>
</dbReference>
<dbReference type="GO" id="GO:0005794">
    <property type="term" value="C:Golgi apparatus"/>
    <property type="evidence" value="ECO:0007669"/>
    <property type="project" value="TreeGrafter"/>
</dbReference>
<dbReference type="SUPFAM" id="SSF52540">
    <property type="entry name" value="P-loop containing nucleoside triphosphate hydrolases"/>
    <property type="match status" value="1"/>
</dbReference>
<evidence type="ECO:0000256" key="3">
    <source>
        <dbReference type="ARBA" id="ARBA00023134"/>
    </source>
</evidence>
<dbReference type="InterPro" id="IPR005225">
    <property type="entry name" value="Small_GTP-bd"/>
</dbReference>
<evidence type="ECO:0000256" key="4">
    <source>
        <dbReference type="PIRSR" id="PIRSR606689-1"/>
    </source>
</evidence>
<dbReference type="GO" id="GO:0003924">
    <property type="term" value="F:GTPase activity"/>
    <property type="evidence" value="ECO:0007669"/>
    <property type="project" value="InterPro"/>
</dbReference>
<dbReference type="PRINTS" id="PR00449">
    <property type="entry name" value="RASTRNSFRMNG"/>
</dbReference>
<accession>A0AAD9LQG7</accession>
<dbReference type="Proteomes" id="UP001259832">
    <property type="component" value="Unassembled WGS sequence"/>
</dbReference>
<dbReference type="Pfam" id="PF00025">
    <property type="entry name" value="Arf"/>
    <property type="match status" value="1"/>
</dbReference>
<dbReference type="PANTHER" id="PTHR45909">
    <property type="entry name" value="ADP-RIBOSYLATION FACTOR-RELATED PROTEIN 1"/>
    <property type="match status" value="1"/>
</dbReference>
<organism evidence="7 8">
    <name type="scientific">Phytophthora citrophthora</name>
    <dbReference type="NCBI Taxonomy" id="4793"/>
    <lineage>
        <taxon>Eukaryota</taxon>
        <taxon>Sar</taxon>
        <taxon>Stramenopiles</taxon>
        <taxon>Oomycota</taxon>
        <taxon>Peronosporomycetes</taxon>
        <taxon>Peronosporales</taxon>
        <taxon>Peronosporaceae</taxon>
        <taxon>Phytophthora</taxon>
    </lineage>
</organism>
<evidence type="ECO:0000313" key="7">
    <source>
        <dbReference type="EMBL" id="KAK1943687.1"/>
    </source>
</evidence>
<feature type="binding site" evidence="4">
    <location>
        <position position="87"/>
    </location>
    <ligand>
        <name>GTP</name>
        <dbReference type="ChEBI" id="CHEBI:37565"/>
    </ligand>
</feature>
<feature type="binding site" evidence="5">
    <location>
        <position position="65"/>
    </location>
    <ligand>
        <name>Mg(2+)</name>
        <dbReference type="ChEBI" id="CHEBI:18420"/>
    </ligand>
</feature>
<dbReference type="InterPro" id="IPR027417">
    <property type="entry name" value="P-loop_NTPase"/>
</dbReference>
<feature type="binding site" evidence="5">
    <location>
        <position position="41"/>
    </location>
    <ligand>
        <name>Mg(2+)</name>
        <dbReference type="ChEBI" id="CHEBI:18420"/>
    </ligand>
</feature>
<dbReference type="NCBIfam" id="TIGR00231">
    <property type="entry name" value="small_GTP"/>
    <property type="match status" value="1"/>
</dbReference>
<keyword evidence="5" id="KW-0479">Metal-binding</keyword>
<evidence type="ECO:0000256" key="1">
    <source>
        <dbReference type="ARBA" id="ARBA00010290"/>
    </source>
</evidence>
<proteinExistence type="inferred from homology"/>
<reference evidence="7" key="1">
    <citation type="submission" date="2023-08" db="EMBL/GenBank/DDBJ databases">
        <title>Reference Genome Resource for the Citrus Pathogen Phytophthora citrophthora.</title>
        <authorList>
            <person name="Moller H."/>
            <person name="Coetzee B."/>
            <person name="Rose L.J."/>
            <person name="Van Niekerk J.M."/>
        </authorList>
    </citation>
    <scope>NUCLEOTIDE SEQUENCE</scope>
    <source>
        <strain evidence="7">STE-U-9442</strain>
    </source>
</reference>
<dbReference type="GO" id="GO:0005525">
    <property type="term" value="F:GTP binding"/>
    <property type="evidence" value="ECO:0007669"/>
    <property type="project" value="UniProtKB-KW"/>
</dbReference>
<dbReference type="GO" id="GO:0046872">
    <property type="term" value="F:metal ion binding"/>
    <property type="evidence" value="ECO:0007669"/>
    <property type="project" value="UniProtKB-KW"/>
</dbReference>
<dbReference type="InterPro" id="IPR024156">
    <property type="entry name" value="Small_GTPase_ARF"/>
</dbReference>
<keyword evidence="2 4" id="KW-0547">Nucleotide-binding</keyword>
<dbReference type="PROSITE" id="PS51419">
    <property type="entry name" value="RAB"/>
    <property type="match status" value="1"/>
</dbReference>
<dbReference type="InterPro" id="IPR006689">
    <property type="entry name" value="Small_GTPase_ARF/SAR"/>
</dbReference>
<feature type="binding site" evidence="4">
    <location>
        <begin position="34"/>
        <end position="41"/>
    </location>
    <ligand>
        <name>GTP</name>
        <dbReference type="ChEBI" id="CHEBI:37565"/>
    </ligand>
</feature>
<sequence length="208" mass="23099">MSLYLATFLVMFSLFWGLWNYLFSKAELHLLIVGLDDAGKTTLLEQLKGIFGKKPGIPLDKIPPTVGLNIARVDIRRSRIIFWDLGGQERLRAIWNKYYSESHGIVFVIDSANEGRFQEAKQTLHAMLSNSELSGVPLLVLANKIDLDNARTVNHISGMLDLEGHQGAVASYPICALTREGIEGAMNWLVDAVKASDRYYEKSAAGST</sequence>
<evidence type="ECO:0000256" key="6">
    <source>
        <dbReference type="SAM" id="Phobius"/>
    </source>
</evidence>
<evidence type="ECO:0000256" key="5">
    <source>
        <dbReference type="PIRSR" id="PIRSR606689-2"/>
    </source>
</evidence>
<comment type="similarity">
    <text evidence="1">Belongs to the small GTPase superfamily. Arf family.</text>
</comment>
<feature type="binding site" evidence="4">
    <location>
        <begin position="143"/>
        <end position="146"/>
    </location>
    <ligand>
        <name>GTP</name>
        <dbReference type="ChEBI" id="CHEBI:37565"/>
    </ligand>
</feature>
<protein>
    <submittedName>
        <fullName evidence="7">ADP-ribosylation factor-related protein 1</fullName>
    </submittedName>
</protein>
<dbReference type="SMART" id="SM00175">
    <property type="entry name" value="RAB"/>
    <property type="match status" value="1"/>
</dbReference>
<keyword evidence="6" id="KW-1133">Transmembrane helix</keyword>
<dbReference type="EMBL" id="JASMQC010000007">
    <property type="protein sequence ID" value="KAK1943687.1"/>
    <property type="molecule type" value="Genomic_DNA"/>
</dbReference>
<evidence type="ECO:0000313" key="8">
    <source>
        <dbReference type="Proteomes" id="UP001259832"/>
    </source>
</evidence>
<keyword evidence="3 4" id="KW-0342">GTP-binding</keyword>
<keyword evidence="5" id="KW-0460">Magnesium</keyword>
<dbReference type="AlphaFoldDB" id="A0AAD9LQG7"/>
<dbReference type="GO" id="GO:0043001">
    <property type="term" value="P:Golgi to plasma membrane protein transport"/>
    <property type="evidence" value="ECO:0007669"/>
    <property type="project" value="TreeGrafter"/>
</dbReference>
<keyword evidence="6" id="KW-0812">Transmembrane</keyword>
<keyword evidence="8" id="KW-1185">Reference proteome</keyword>
<dbReference type="PANTHER" id="PTHR45909:SF1">
    <property type="entry name" value="ADP-RIBOSYLATION FACTOR-RELATED PROTEIN 1"/>
    <property type="match status" value="1"/>
</dbReference>
<dbReference type="SMART" id="SM00177">
    <property type="entry name" value="ARF"/>
    <property type="match status" value="1"/>
</dbReference>